<feature type="transmembrane region" description="Helical" evidence="1">
    <location>
        <begin position="121"/>
        <end position="143"/>
    </location>
</feature>
<dbReference type="STRING" id="1291764.GCA_001311235_00961"/>
<evidence type="ECO:0000256" key="1">
    <source>
        <dbReference type="SAM" id="Phobius"/>
    </source>
</evidence>
<dbReference type="Pfam" id="PF06161">
    <property type="entry name" value="DUF975"/>
    <property type="match status" value="1"/>
</dbReference>
<keyword evidence="1" id="KW-1133">Transmembrane helix</keyword>
<reference evidence="2 3" key="1">
    <citation type="submission" date="2014-12" db="EMBL/GenBank/DDBJ databases">
        <title>Draft genome sequences of 10 type strains of Lactococcus.</title>
        <authorList>
            <person name="Sun Z."/>
            <person name="Zhong Z."/>
            <person name="Liu W."/>
            <person name="Zhang W."/>
            <person name="Zhang H."/>
        </authorList>
    </citation>
    <scope>NUCLEOTIDE SEQUENCE [LARGE SCALE GENOMIC DNA]</scope>
    <source>
        <strain evidence="2 3">JCM 16395</strain>
    </source>
</reference>
<keyword evidence="3" id="KW-1185">Reference proteome</keyword>
<dbReference type="EMBL" id="JXJU01000003">
    <property type="protein sequence ID" value="PCS00575.1"/>
    <property type="molecule type" value="Genomic_DNA"/>
</dbReference>
<accession>A0A2A5RML5</accession>
<evidence type="ECO:0000313" key="3">
    <source>
        <dbReference type="Proteomes" id="UP000218181"/>
    </source>
</evidence>
<evidence type="ECO:0008006" key="4">
    <source>
        <dbReference type="Google" id="ProtNLM"/>
    </source>
</evidence>
<sequence>MNRAILKENAKLALRDNFTAKMLLFIIPIIAGIMGTGSTISYQMNMDEGHFVTLFETLVGVFSGLLALIITAFVAIISAAALFNYIKIYRGERKNPQFSNVFIPFRDGTATKILAVKITRAFILFVLMFIPIIGWIAAIYFGLGWSQATFVLFDQIEEGRYSGAFGVLRESSEKMHGWRGDYFIFIISFFWWYVAQGITGGLIGFWTIPYINMAHVSYYEELIHH</sequence>
<feature type="transmembrane region" description="Helical" evidence="1">
    <location>
        <begin position="21"/>
        <end position="42"/>
    </location>
</feature>
<dbReference type="AlphaFoldDB" id="A0A2A5RML5"/>
<dbReference type="PANTHER" id="PTHR40076">
    <property type="entry name" value="MEMBRANE PROTEIN-RELATED"/>
    <property type="match status" value="1"/>
</dbReference>
<dbReference type="Proteomes" id="UP000218181">
    <property type="component" value="Unassembled WGS sequence"/>
</dbReference>
<evidence type="ECO:0000313" key="2">
    <source>
        <dbReference type="EMBL" id="PCS00575.1"/>
    </source>
</evidence>
<name>A0A2A5RML5_9LACT</name>
<proteinExistence type="predicted"/>
<dbReference type="RefSeq" id="WP_054639185.1">
    <property type="nucleotide sequence ID" value="NZ_BBAL01000002.1"/>
</dbReference>
<dbReference type="InterPro" id="IPR010380">
    <property type="entry name" value="DUF975"/>
</dbReference>
<feature type="transmembrane region" description="Helical" evidence="1">
    <location>
        <begin position="62"/>
        <end position="86"/>
    </location>
</feature>
<protein>
    <recommendedName>
        <fullName evidence="4">Integral membrane protein</fullName>
    </recommendedName>
</protein>
<gene>
    <name evidence="2" type="ORF">RT41_GL000957</name>
</gene>
<dbReference type="PANTHER" id="PTHR40076:SF1">
    <property type="entry name" value="MEMBRANE PROTEIN"/>
    <property type="match status" value="1"/>
</dbReference>
<organism evidence="2 3">
    <name type="scientific">Lactococcus fujiensis JCM 16395</name>
    <dbReference type="NCBI Taxonomy" id="1291764"/>
    <lineage>
        <taxon>Bacteria</taxon>
        <taxon>Bacillati</taxon>
        <taxon>Bacillota</taxon>
        <taxon>Bacilli</taxon>
        <taxon>Lactobacillales</taxon>
        <taxon>Streptococcaceae</taxon>
        <taxon>Lactococcus</taxon>
    </lineage>
</organism>
<keyword evidence="1" id="KW-0812">Transmembrane</keyword>
<keyword evidence="1" id="KW-0472">Membrane</keyword>
<feature type="transmembrane region" description="Helical" evidence="1">
    <location>
        <begin position="182"/>
        <end position="208"/>
    </location>
</feature>
<comment type="caution">
    <text evidence="2">The sequence shown here is derived from an EMBL/GenBank/DDBJ whole genome shotgun (WGS) entry which is preliminary data.</text>
</comment>
<dbReference type="OrthoDB" id="9784844at2"/>